<comment type="caution">
    <text evidence="2">The sequence shown here is derived from an EMBL/GenBank/DDBJ whole genome shotgun (WGS) entry which is preliminary data.</text>
</comment>
<dbReference type="AlphaFoldDB" id="A0A8S1KN76"/>
<keyword evidence="3" id="KW-1185">Reference proteome</keyword>
<reference evidence="2" key="1">
    <citation type="submission" date="2021-01" db="EMBL/GenBank/DDBJ databases">
        <authorList>
            <consortium name="Genoscope - CEA"/>
            <person name="William W."/>
        </authorList>
    </citation>
    <scope>NUCLEOTIDE SEQUENCE</scope>
</reference>
<organism evidence="2 3">
    <name type="scientific">Paramecium primaurelia</name>
    <dbReference type="NCBI Taxonomy" id="5886"/>
    <lineage>
        <taxon>Eukaryota</taxon>
        <taxon>Sar</taxon>
        <taxon>Alveolata</taxon>
        <taxon>Ciliophora</taxon>
        <taxon>Intramacronucleata</taxon>
        <taxon>Oligohymenophorea</taxon>
        <taxon>Peniculida</taxon>
        <taxon>Parameciidae</taxon>
        <taxon>Paramecium</taxon>
    </lineage>
</organism>
<sequence length="1066" mass="126294">MILEEALGVEDDYVRLQKIAEGIKQISQSLKTQKNFNSPSLIKQLICSYPFSDTTIEMLLNECFEQHKSDPKFIMAFHKALQEVAILQEFRQFLGSRSLFNKQNRQLSHNNNITSILKEQLKQGSIPFSREVIERLIIAKRFSAKFIIPIFTLSKEYKFDLEQMASIFKLFLMHTKNEEFQLQIIDIYEELKLSIFKDLEWIEEHNQELEDYFIQNKIKVPQRLIQSKLMHIKNKNKKLLHQHFIKKCNMKSETESDSLSVSPEQPKIIDYKTKIQQWLCIKETPTIDLDNYVYFTNSENLNSLLSFILNPCKIEIIADWELTFKNVETKFNKKHFKNIPIKLDTFQIIRSYKTVLIFQNQNNIRQIDKLLTTFIEISFRKIYDSLISDEINLNLNHLVNFIEQLILLNPQKSAYQILEYNLLFTFSLYIYNHQMTTFIGDMLSLWIDKFKFGFYLQEQIWKYLDYTNWFNFFFQILIKQPQRNEQCYQEYKSLKIDGILAFVKLLKSPEKTQQTQNDFQNSVTSRQEPLTPIEFSEEQQILNSSQWILDNNSTANQIMEDMSQKDIDNLKHFSIEKNKSIMTELQESSPLRIRIMQSSYNKGFYGQSSDITNKTLLSPKGKMHHSSVSLPSIDNKVHKSESVDSQNCQNYASRLRNKTYIISQDGFSTTKLISIYPRRNIDLQFTHFETAQSFFTYNKHTLKGCTRVFKILNDSIFNSLYYQENLIKDHFQKQQFLNLAQRSFINERTIITLFQIYLYGIFDEESKILQKQSIECGLIINEIYKNSLILQEKQLNTLLKNCFSQVADFVSKKLIELNNYTQIPEFKFKQYLLFSTLVNGLHYFDLYDPNRDERNIYKYLNETVMHILIIWFFNSHQNNIFQLNFVKLIAILFSRAPQYQLQNLLFHVGLLTSLFNGYTTYNKNGCKNIDYVESLYMNIMYLIYIINANVYQRQLTLLISNLESSASWKGLQQCLCEVQTNFLNQLNQLMKLDRSYSLKKIKSSQKIILQPNSKESVRGKNESKNDNSQLNELLKQKSITKESSPVKQQMQIKKLIRYRTKNSIKA</sequence>
<gene>
    <name evidence="2" type="ORF">PPRIM_AZ9-3.1.T0250020</name>
</gene>
<name>A0A8S1KN76_PARPR</name>
<evidence type="ECO:0000313" key="2">
    <source>
        <dbReference type="EMBL" id="CAD8056718.1"/>
    </source>
</evidence>
<protein>
    <submittedName>
        <fullName evidence="2">Uncharacterized protein</fullName>
    </submittedName>
</protein>
<feature type="compositionally biased region" description="Basic and acidic residues" evidence="1">
    <location>
        <begin position="1015"/>
        <end position="1025"/>
    </location>
</feature>
<evidence type="ECO:0000313" key="3">
    <source>
        <dbReference type="Proteomes" id="UP000688137"/>
    </source>
</evidence>
<dbReference type="Proteomes" id="UP000688137">
    <property type="component" value="Unassembled WGS sequence"/>
</dbReference>
<dbReference type="OMA" id="YPRRNID"/>
<proteinExistence type="predicted"/>
<evidence type="ECO:0000256" key="1">
    <source>
        <dbReference type="SAM" id="MobiDB-lite"/>
    </source>
</evidence>
<dbReference type="EMBL" id="CAJJDM010000023">
    <property type="protein sequence ID" value="CAD8056718.1"/>
    <property type="molecule type" value="Genomic_DNA"/>
</dbReference>
<feature type="region of interest" description="Disordered" evidence="1">
    <location>
        <begin position="1012"/>
        <end position="1048"/>
    </location>
</feature>
<accession>A0A8S1KN76</accession>